<evidence type="ECO:0000259" key="2">
    <source>
        <dbReference type="PROSITE" id="PS50937"/>
    </source>
</evidence>
<dbReference type="SMART" id="SM00422">
    <property type="entry name" value="HTH_MERR"/>
    <property type="match status" value="1"/>
</dbReference>
<protein>
    <submittedName>
        <fullName evidence="3">Helix-turn-helix domain-containing protein</fullName>
    </submittedName>
</protein>
<dbReference type="PRINTS" id="PR00040">
    <property type="entry name" value="HTHMERR"/>
</dbReference>
<feature type="domain" description="HTH merR-type" evidence="2">
    <location>
        <begin position="4"/>
        <end position="73"/>
    </location>
</feature>
<sequence>MERLFSISEVAKAFGLSVPALRYYEERGLIRPVTRRGRVRYYDHAALERLAYAQLWHNDGMMPLADSAAVVESKHVEDRRALIAEQRDAMLQRIRRLTRAAAVLEHLLECPSDRPLDCPVTGAYIRARVDAALAGEEFLDDFLPDHPDKP</sequence>
<dbReference type="EMBL" id="BAAATR010000055">
    <property type="protein sequence ID" value="GAA2276603.1"/>
    <property type="molecule type" value="Genomic_DNA"/>
</dbReference>
<proteinExistence type="predicted"/>
<dbReference type="InterPro" id="IPR000551">
    <property type="entry name" value="MerR-type_HTH_dom"/>
</dbReference>
<dbReference type="Proteomes" id="UP001500305">
    <property type="component" value="Unassembled WGS sequence"/>
</dbReference>
<reference evidence="3 4" key="1">
    <citation type="journal article" date="2019" name="Int. J. Syst. Evol. Microbiol.">
        <title>The Global Catalogue of Microorganisms (GCM) 10K type strain sequencing project: providing services to taxonomists for standard genome sequencing and annotation.</title>
        <authorList>
            <consortium name="The Broad Institute Genomics Platform"/>
            <consortium name="The Broad Institute Genome Sequencing Center for Infectious Disease"/>
            <person name="Wu L."/>
            <person name="Ma J."/>
        </authorList>
    </citation>
    <scope>NUCLEOTIDE SEQUENCE [LARGE SCALE GENOMIC DNA]</scope>
    <source>
        <strain evidence="3 4">JCM 7356</strain>
    </source>
</reference>
<dbReference type="SUPFAM" id="SSF46955">
    <property type="entry name" value="Putative DNA-binding domain"/>
    <property type="match status" value="1"/>
</dbReference>
<keyword evidence="4" id="KW-1185">Reference proteome</keyword>
<dbReference type="RefSeq" id="WP_344640887.1">
    <property type="nucleotide sequence ID" value="NZ_BAAATR010000055.1"/>
</dbReference>
<dbReference type="Gene3D" id="1.10.1660.10">
    <property type="match status" value="1"/>
</dbReference>
<evidence type="ECO:0000313" key="4">
    <source>
        <dbReference type="Proteomes" id="UP001500305"/>
    </source>
</evidence>
<dbReference type="InterPro" id="IPR009061">
    <property type="entry name" value="DNA-bd_dom_put_sf"/>
</dbReference>
<dbReference type="PROSITE" id="PS50937">
    <property type="entry name" value="HTH_MERR_2"/>
    <property type="match status" value="1"/>
</dbReference>
<organism evidence="3 4">
    <name type="scientific">Kitasatospora cystarginea</name>
    <dbReference type="NCBI Taxonomy" id="58350"/>
    <lineage>
        <taxon>Bacteria</taxon>
        <taxon>Bacillati</taxon>
        <taxon>Actinomycetota</taxon>
        <taxon>Actinomycetes</taxon>
        <taxon>Kitasatosporales</taxon>
        <taxon>Streptomycetaceae</taxon>
        <taxon>Kitasatospora</taxon>
    </lineage>
</organism>
<dbReference type="PANTHER" id="PTHR30204:SF97">
    <property type="entry name" value="MERR FAMILY REGULATORY PROTEIN"/>
    <property type="match status" value="1"/>
</dbReference>
<evidence type="ECO:0000313" key="3">
    <source>
        <dbReference type="EMBL" id="GAA2276603.1"/>
    </source>
</evidence>
<keyword evidence="1" id="KW-0238">DNA-binding</keyword>
<comment type="caution">
    <text evidence="3">The sequence shown here is derived from an EMBL/GenBank/DDBJ whole genome shotgun (WGS) entry which is preliminary data.</text>
</comment>
<dbReference type="PANTHER" id="PTHR30204">
    <property type="entry name" value="REDOX-CYCLING DRUG-SENSING TRANSCRIPTIONAL ACTIVATOR SOXR"/>
    <property type="match status" value="1"/>
</dbReference>
<name>A0ABN3EXS0_9ACTN</name>
<accession>A0ABN3EXS0</accession>
<dbReference type="InterPro" id="IPR047057">
    <property type="entry name" value="MerR_fam"/>
</dbReference>
<evidence type="ECO:0000256" key="1">
    <source>
        <dbReference type="ARBA" id="ARBA00023125"/>
    </source>
</evidence>
<gene>
    <name evidence="3" type="ORF">GCM10010430_73130</name>
</gene>
<dbReference type="Pfam" id="PF13411">
    <property type="entry name" value="MerR_1"/>
    <property type="match status" value="1"/>
</dbReference>